<dbReference type="OMA" id="PNEFPHN"/>
<evidence type="ECO:0000256" key="1">
    <source>
        <dbReference type="ARBA" id="ARBA00004184"/>
    </source>
</evidence>
<dbReference type="Gene3D" id="1.20.80.60">
    <property type="match status" value="1"/>
</dbReference>
<dbReference type="GO" id="GO:0032266">
    <property type="term" value="F:phosphatidylinositol-3-phosphate binding"/>
    <property type="evidence" value="ECO:0007669"/>
    <property type="project" value="InterPro"/>
</dbReference>
<dbReference type="Pfam" id="PF00595">
    <property type="entry name" value="PDZ"/>
    <property type="match status" value="1"/>
</dbReference>
<dbReference type="InterPro" id="IPR036871">
    <property type="entry name" value="PX_dom_sf"/>
</dbReference>
<dbReference type="Pfam" id="PF00787">
    <property type="entry name" value="PX"/>
    <property type="match status" value="1"/>
</dbReference>
<evidence type="ECO:0000259" key="7">
    <source>
        <dbReference type="PROSITE" id="PS50195"/>
    </source>
</evidence>
<dbReference type="InterPro" id="IPR001478">
    <property type="entry name" value="PDZ"/>
</dbReference>
<dbReference type="SUPFAM" id="SSF50156">
    <property type="entry name" value="PDZ domain-like"/>
    <property type="match status" value="1"/>
</dbReference>
<dbReference type="PROSITE" id="PS50200">
    <property type="entry name" value="RA"/>
    <property type="match status" value="1"/>
</dbReference>
<evidence type="ECO:0000313" key="9">
    <source>
        <dbReference type="Proteomes" id="UP000001554"/>
    </source>
</evidence>
<dbReference type="InterPro" id="IPR048763">
    <property type="entry name" value="SNX17-31_FERM_F1"/>
</dbReference>
<dbReference type="SMART" id="SM00228">
    <property type="entry name" value="PDZ"/>
    <property type="match status" value="1"/>
</dbReference>
<feature type="domain" description="Ras-associating" evidence="8">
    <location>
        <begin position="298"/>
        <end position="386"/>
    </location>
</feature>
<keyword evidence="3" id="KW-0967">Endosome</keyword>
<dbReference type="GeneID" id="118409535"/>
<reference evidence="9" key="1">
    <citation type="journal article" date="2020" name="Nat. Ecol. Evol.">
        <title>Deeply conserved synteny resolves early events in vertebrate evolution.</title>
        <authorList>
            <person name="Simakov O."/>
            <person name="Marletaz F."/>
            <person name="Yue J.X."/>
            <person name="O'Connell B."/>
            <person name="Jenkins J."/>
            <person name="Brandt A."/>
            <person name="Calef R."/>
            <person name="Tung C.H."/>
            <person name="Huang T.K."/>
            <person name="Schmutz J."/>
            <person name="Satoh N."/>
            <person name="Yu J.K."/>
            <person name="Putnam N.H."/>
            <person name="Green R.E."/>
            <person name="Rokhsar D.S."/>
        </authorList>
    </citation>
    <scope>NUCLEOTIDE SEQUENCE [LARGE SCALE GENOMIC DNA]</scope>
    <source>
        <strain evidence="9">S238N-H82</strain>
    </source>
</reference>
<sequence length="581" mass="66317">MKNEYVNILWNSPTSVVDSSRSTLQFRKMAESGGEEDLPSPEQVSTKPRVVTIYKTDTGFGFNVRGQVSEGGQLRSINGQLYAPLQHVSAVLEGGAAHKAGIQRGDRILEVNNENVEGATHKRVVDLIKSGGDSLTLKVVSVSRKEAARLDAQGDDNSASYACVDYSEKRALPISVPDYRTVETSAEKFVVYNIYMAGRQLCARRYREFSNLHQTLKREFPEFPFPKMPGKWPFTLSEQQLDARRRGLEQYLEKVCSIRVIAESDVMQEFLADITEKDPNPEWTVNINVHSLVNSGTAEVDLRVLLPDRSTLTVTIRRNNNTDQVYDAVVDKLGLDEELLPYFGLFEIMDTNFERKLVPTEFPHNLYIQNYTTAASTCIALRKWLFDLQRELQLTHLDMANTFFYWQAVDDVGKGRIRPGDHIYELKSLQDRGKKQEYLKLVRKCEGYNEIAFPHCPCDSRKKGHVIVSLTIEHFILTACTEEGEPESQVITFSWEEMTQWEVDDEGMAFCFQYQRGEKKPRWVRIFSPHFVYMFDCFERIVQELGTVTAANGGQEDDSSPMKVDAQKSKKVFETINDPDL</sequence>
<reference evidence="10" key="2">
    <citation type="submission" date="2025-08" db="UniProtKB">
        <authorList>
            <consortium name="RefSeq"/>
        </authorList>
    </citation>
    <scope>IDENTIFICATION</scope>
    <source>
        <strain evidence="10">S238N-H82</strain>
        <tissue evidence="10">Testes</tissue>
    </source>
</reference>
<dbReference type="InterPro" id="IPR036034">
    <property type="entry name" value="PDZ_sf"/>
</dbReference>
<dbReference type="GO" id="GO:0007165">
    <property type="term" value="P:signal transduction"/>
    <property type="evidence" value="ECO:0007669"/>
    <property type="project" value="InterPro"/>
</dbReference>
<accession>A0A9J7MFS5</accession>
<dbReference type="FunFam" id="3.10.20.90:FF:000210">
    <property type="entry name" value="Putative Sorting nexin-27"/>
    <property type="match status" value="1"/>
</dbReference>
<dbReference type="GO" id="GO:0035091">
    <property type="term" value="F:phosphatidylinositol binding"/>
    <property type="evidence" value="ECO:0000318"/>
    <property type="project" value="GO_Central"/>
</dbReference>
<dbReference type="Gene3D" id="2.30.42.10">
    <property type="match status" value="1"/>
</dbReference>
<evidence type="ECO:0000256" key="2">
    <source>
        <dbReference type="ARBA" id="ARBA00004412"/>
    </source>
</evidence>
<dbReference type="OrthoDB" id="10036828at2759"/>
<dbReference type="GO" id="GO:0032456">
    <property type="term" value="P:endocytic recycling"/>
    <property type="evidence" value="ECO:0000318"/>
    <property type="project" value="GO_Central"/>
</dbReference>
<dbReference type="Proteomes" id="UP000001554">
    <property type="component" value="Chromosome 2"/>
</dbReference>
<keyword evidence="9" id="KW-1185">Reference proteome</keyword>
<dbReference type="Gene3D" id="3.10.20.90">
    <property type="entry name" value="Phosphatidylinositol 3-kinase Catalytic Subunit, Chain A, domain 1"/>
    <property type="match status" value="1"/>
</dbReference>
<dbReference type="PROSITE" id="PS50106">
    <property type="entry name" value="PDZ"/>
    <property type="match status" value="1"/>
</dbReference>
<dbReference type="InterPro" id="IPR037827">
    <property type="entry name" value="SNX27_FERM-like_dom"/>
</dbReference>
<dbReference type="GO" id="GO:0006886">
    <property type="term" value="P:intracellular protein transport"/>
    <property type="evidence" value="ECO:0000318"/>
    <property type="project" value="GO_Central"/>
</dbReference>
<dbReference type="FunFam" id="3.30.1520.10:FF:000003">
    <property type="entry name" value="sorting nexin-27 isoform X2"/>
    <property type="match status" value="1"/>
</dbReference>
<dbReference type="CDD" id="cd23070">
    <property type="entry name" value="PDZ_SNX27-like"/>
    <property type="match status" value="1"/>
</dbReference>
<organism evidence="9 10">
    <name type="scientific">Branchiostoma floridae</name>
    <name type="common">Florida lancelet</name>
    <name type="synonym">Amphioxus</name>
    <dbReference type="NCBI Taxonomy" id="7739"/>
    <lineage>
        <taxon>Eukaryota</taxon>
        <taxon>Metazoa</taxon>
        <taxon>Chordata</taxon>
        <taxon>Cephalochordata</taxon>
        <taxon>Leptocardii</taxon>
        <taxon>Amphioxiformes</taxon>
        <taxon>Branchiostomatidae</taxon>
        <taxon>Branchiostoma</taxon>
    </lineage>
</organism>
<keyword evidence="4" id="KW-0446">Lipid-binding</keyword>
<dbReference type="PANTHER" id="PTHR12431">
    <property type="entry name" value="SORTING NEXIN 17 AND 27"/>
    <property type="match status" value="1"/>
</dbReference>
<dbReference type="InterPro" id="IPR037833">
    <property type="entry name" value="SNX27_PX"/>
</dbReference>
<gene>
    <name evidence="10" type="primary">LOC118409535</name>
</gene>
<dbReference type="PROSITE" id="PS50195">
    <property type="entry name" value="PX"/>
    <property type="match status" value="1"/>
</dbReference>
<dbReference type="CDD" id="cd01777">
    <property type="entry name" value="FERM_F1_SNX27"/>
    <property type="match status" value="1"/>
</dbReference>
<dbReference type="FunFam" id="2.30.42.10:FF:000061">
    <property type="entry name" value="sorting nexin-27 isoform X2"/>
    <property type="match status" value="1"/>
</dbReference>
<evidence type="ECO:0000256" key="5">
    <source>
        <dbReference type="ARBA" id="ARBA00023136"/>
    </source>
</evidence>
<evidence type="ECO:0000256" key="4">
    <source>
        <dbReference type="ARBA" id="ARBA00023121"/>
    </source>
</evidence>
<dbReference type="SMART" id="SM00312">
    <property type="entry name" value="PX"/>
    <property type="match status" value="1"/>
</dbReference>
<protein>
    <submittedName>
        <fullName evidence="10">Sorting nexin-27-like isoform X1</fullName>
    </submittedName>
</protein>
<evidence type="ECO:0000256" key="3">
    <source>
        <dbReference type="ARBA" id="ARBA00022753"/>
    </source>
</evidence>
<keyword evidence="5" id="KW-0472">Membrane</keyword>
<feature type="domain" description="PDZ" evidence="6">
    <location>
        <begin position="50"/>
        <end position="143"/>
    </location>
</feature>
<dbReference type="Pfam" id="PF21273">
    <property type="entry name" value="SNX17-27-31_F1_FERM"/>
    <property type="match status" value="1"/>
</dbReference>
<dbReference type="SUPFAM" id="SSF64268">
    <property type="entry name" value="PX domain"/>
    <property type="match status" value="1"/>
</dbReference>
<dbReference type="InterPro" id="IPR037835">
    <property type="entry name" value="SNX27_RA"/>
</dbReference>
<dbReference type="InterPro" id="IPR001683">
    <property type="entry name" value="PX_dom"/>
</dbReference>
<dbReference type="CDD" id="cd13338">
    <property type="entry name" value="FERM-like_C_SNX27"/>
    <property type="match status" value="1"/>
</dbReference>
<dbReference type="GO" id="GO:0005769">
    <property type="term" value="C:early endosome"/>
    <property type="evidence" value="ECO:0000318"/>
    <property type="project" value="GO_Central"/>
</dbReference>
<dbReference type="CDD" id="cd06886">
    <property type="entry name" value="PX_SNX27"/>
    <property type="match status" value="1"/>
</dbReference>
<name>A0A9J7MFS5_BRAFL</name>
<dbReference type="AlphaFoldDB" id="A0A9J7MFS5"/>
<dbReference type="InterPro" id="IPR000159">
    <property type="entry name" value="RA_dom"/>
</dbReference>
<comment type="subcellular location">
    <subcellularLocation>
        <location evidence="2">Early endosome</location>
    </subcellularLocation>
    <subcellularLocation>
        <location evidence="1">Endomembrane system</location>
        <topology evidence="1">Peripheral membrane protein</topology>
    </subcellularLocation>
</comment>
<feature type="domain" description="PX" evidence="7">
    <location>
        <begin position="170"/>
        <end position="278"/>
    </location>
</feature>
<dbReference type="PANTHER" id="PTHR12431:SF19">
    <property type="entry name" value="SORTING NEXIN-27"/>
    <property type="match status" value="1"/>
</dbReference>
<evidence type="ECO:0000259" key="8">
    <source>
        <dbReference type="PROSITE" id="PS50200"/>
    </source>
</evidence>
<dbReference type="KEGG" id="bfo:118409535"/>
<dbReference type="RefSeq" id="XP_035666529.1">
    <property type="nucleotide sequence ID" value="XM_035810636.1"/>
</dbReference>
<proteinExistence type="predicted"/>
<evidence type="ECO:0000313" key="10">
    <source>
        <dbReference type="RefSeq" id="XP_035666529.1"/>
    </source>
</evidence>
<evidence type="ECO:0000259" key="6">
    <source>
        <dbReference type="PROSITE" id="PS50106"/>
    </source>
</evidence>
<dbReference type="Gene3D" id="3.30.1520.10">
    <property type="entry name" value="Phox-like domain"/>
    <property type="match status" value="1"/>
</dbReference>